<dbReference type="Proteomes" id="UP000565262">
    <property type="component" value="Unassembled WGS sequence"/>
</dbReference>
<protein>
    <recommendedName>
        <fullName evidence="1">Tyrosine specific protein phosphatases domain-containing protein</fullName>
    </recommendedName>
</protein>
<dbReference type="InterPro" id="IPR016130">
    <property type="entry name" value="Tyr_Pase_AS"/>
</dbReference>
<reference evidence="2 3" key="1">
    <citation type="submission" date="2020-08" db="EMBL/GenBank/DDBJ databases">
        <title>Oceanospirillum sp. nov. isolated from marine sediment.</title>
        <authorList>
            <person name="Ji X."/>
        </authorList>
    </citation>
    <scope>NUCLEOTIDE SEQUENCE [LARGE SCALE GENOMIC DNA]</scope>
    <source>
        <strain evidence="2 3">D5</strain>
    </source>
</reference>
<evidence type="ECO:0000313" key="2">
    <source>
        <dbReference type="EMBL" id="MBB1489245.1"/>
    </source>
</evidence>
<proteinExistence type="predicted"/>
<evidence type="ECO:0000313" key="3">
    <source>
        <dbReference type="Proteomes" id="UP000565262"/>
    </source>
</evidence>
<dbReference type="PROSITE" id="PS00383">
    <property type="entry name" value="TYR_PHOSPHATASE_1"/>
    <property type="match status" value="1"/>
</dbReference>
<dbReference type="AlphaFoldDB" id="A0A839IV68"/>
<dbReference type="Pfam" id="PF22785">
    <property type="entry name" value="Tc-R-P"/>
    <property type="match status" value="1"/>
</dbReference>
<feature type="domain" description="Tyrosine specific protein phosphatases" evidence="1">
    <location>
        <begin position="85"/>
        <end position="121"/>
    </location>
</feature>
<dbReference type="EMBL" id="JACJFM010000047">
    <property type="protein sequence ID" value="MBB1489245.1"/>
    <property type="molecule type" value="Genomic_DNA"/>
</dbReference>
<dbReference type="InterPro" id="IPR029021">
    <property type="entry name" value="Prot-tyrosine_phosphatase-like"/>
</dbReference>
<evidence type="ECO:0000259" key="1">
    <source>
        <dbReference type="PROSITE" id="PS50056"/>
    </source>
</evidence>
<dbReference type="PROSITE" id="PS50056">
    <property type="entry name" value="TYR_PHOSPHATASE_2"/>
    <property type="match status" value="1"/>
</dbReference>
<dbReference type="Gene3D" id="3.90.190.10">
    <property type="entry name" value="Protein tyrosine phosphatase superfamily"/>
    <property type="match status" value="1"/>
</dbReference>
<name>A0A839IV68_9GAMM</name>
<organism evidence="2 3">
    <name type="scientific">Oceanospirillum sediminis</name>
    <dbReference type="NCBI Taxonomy" id="2760088"/>
    <lineage>
        <taxon>Bacteria</taxon>
        <taxon>Pseudomonadati</taxon>
        <taxon>Pseudomonadota</taxon>
        <taxon>Gammaproteobacteria</taxon>
        <taxon>Oceanospirillales</taxon>
        <taxon>Oceanospirillaceae</taxon>
        <taxon>Oceanospirillum</taxon>
    </lineage>
</organism>
<sequence>MQTPLYIIEGFCSGQFAVMPRPDGSRNLAGDVDFIRRNGFDTVISFLTDQERKEHGLEHEENYCKSQGLSYLSFPMINGIAESDTDMVIFVSQLVELFHSDHKLLFHCDNGVGRSAVVLSLLADRLGICPDKAFEYISDAIGSPVPATPIQKQWVHSMSISDQDMECILPVGQS</sequence>
<accession>A0A839IV68</accession>
<dbReference type="InterPro" id="IPR000387">
    <property type="entry name" value="Tyr_Pase_dom"/>
</dbReference>
<gene>
    <name evidence="2" type="ORF">H4O21_21775</name>
</gene>
<dbReference type="RefSeq" id="WP_182811136.1">
    <property type="nucleotide sequence ID" value="NZ_JACJFM010000047.1"/>
</dbReference>
<keyword evidence="3" id="KW-1185">Reference proteome</keyword>
<comment type="caution">
    <text evidence="2">The sequence shown here is derived from an EMBL/GenBank/DDBJ whole genome shotgun (WGS) entry which is preliminary data.</text>
</comment>
<dbReference type="SUPFAM" id="SSF52799">
    <property type="entry name" value="(Phosphotyrosine protein) phosphatases II"/>
    <property type="match status" value="1"/>
</dbReference>